<dbReference type="Gene3D" id="3.20.20.70">
    <property type="entry name" value="Aldolase class I"/>
    <property type="match status" value="1"/>
</dbReference>
<organism evidence="1 2">
    <name type="scientific">Campylobacter jejuni</name>
    <dbReference type="NCBI Taxonomy" id="197"/>
    <lineage>
        <taxon>Bacteria</taxon>
        <taxon>Pseudomonadati</taxon>
        <taxon>Campylobacterota</taxon>
        <taxon>Epsilonproteobacteria</taxon>
        <taxon>Campylobacterales</taxon>
        <taxon>Campylobacteraceae</taxon>
        <taxon>Campylobacter</taxon>
    </lineage>
</organism>
<proteinExistence type="predicted"/>
<accession>A0A431EEC2</accession>
<protein>
    <recommendedName>
        <fullName evidence="3">Radical SAM protein</fullName>
    </recommendedName>
</protein>
<reference evidence="1 2" key="1">
    <citation type="journal article" date="2019" name="Appl. Environ. Microbiol.">
        <title>Population genetics and characterization of Campylobacter jejuni isolates in western jackdaws and game birds in Finland.</title>
        <authorList>
            <person name="Kovanen S."/>
            <person name="Rossi M."/>
            <person name="Pohja-Mykra M."/>
            <person name="Nieminen T."/>
            <person name="Raunio-Saarnisto M."/>
            <person name="Sauvala M."/>
            <person name="Fredriksson-Ahomaa M."/>
            <person name="Hanninen M.L."/>
            <person name="Kivisto R."/>
        </authorList>
    </citation>
    <scope>NUCLEOTIDE SEQUENCE [LARGE SCALE GENOMIC DNA]</scope>
    <source>
        <strain evidence="1 2">CB313</strain>
    </source>
</reference>
<evidence type="ECO:0000313" key="1">
    <source>
        <dbReference type="EMBL" id="RTJ79604.1"/>
    </source>
</evidence>
<dbReference type="AlphaFoldDB" id="A0A431EEC2"/>
<comment type="caution">
    <text evidence="1">The sequence shown here is derived from an EMBL/GenBank/DDBJ whole genome shotgun (WGS) entry which is preliminary data.</text>
</comment>
<name>A0A431EEC2_CAMJU</name>
<sequence length="411" mass="47536">MDINLVPTRRCTNLNCSECFHTPEQRRGDYITQIEILERQLVELSSIEEIGTICLFGGELLELQSDYLDSLCKLALKFSNRVQLVTNLSVTIPGSLFSLLASKKVSLCYSYYGHISKNMTRNLRMLGIQGIPLAVNVLATHRFLSDPIHYLDSLKHVSGFVNIQSVDIIPVGKTGANSGVPESTEYVMTLIRSDLHNHSLFQSSYNLTLRRMINHYLNYEGIVSIDNTKPVYLIDGGVKILEHRDGIEFFSDYSGQDLHIPEYVYKEEFNEDENRNLYPTLRDFLINEIECVQFTEHLGRLSQEEITSFSPVQLTYEEIDFTYVDEYFTKDSSVECIYPHKIACVLILYYNIFKDRNISLFRDNLYPFRSNLDNLLLKVDDRLMDYIKTYPLSTEKVDNANCRFLLAHIQR</sequence>
<dbReference type="InterPro" id="IPR013785">
    <property type="entry name" value="Aldolase_TIM"/>
</dbReference>
<evidence type="ECO:0000313" key="2">
    <source>
        <dbReference type="Proteomes" id="UP000288507"/>
    </source>
</evidence>
<dbReference type="Proteomes" id="UP000288507">
    <property type="component" value="Unassembled WGS sequence"/>
</dbReference>
<dbReference type="EMBL" id="PRBV01000005">
    <property type="protein sequence ID" value="RTJ79604.1"/>
    <property type="molecule type" value="Genomic_DNA"/>
</dbReference>
<evidence type="ECO:0008006" key="3">
    <source>
        <dbReference type="Google" id="ProtNLM"/>
    </source>
</evidence>
<gene>
    <name evidence="1" type="ORF">C3H57_04335</name>
</gene>
<dbReference type="RefSeq" id="WP_126232163.1">
    <property type="nucleotide sequence ID" value="NZ_PRBV01000005.1"/>
</dbReference>